<keyword evidence="3" id="KW-1185">Reference proteome</keyword>
<protein>
    <submittedName>
        <fullName evidence="2">Membrane protein</fullName>
    </submittedName>
</protein>
<evidence type="ECO:0000256" key="1">
    <source>
        <dbReference type="SAM" id="Phobius"/>
    </source>
</evidence>
<feature type="transmembrane region" description="Helical" evidence="1">
    <location>
        <begin position="149"/>
        <end position="170"/>
    </location>
</feature>
<dbReference type="EMBL" id="AP027271">
    <property type="protein sequence ID" value="BDX04165.1"/>
    <property type="molecule type" value="Genomic_DNA"/>
</dbReference>
<accession>A0ABM8FID7</accession>
<keyword evidence="1" id="KW-0472">Membrane</keyword>
<feature type="transmembrane region" description="Helical" evidence="1">
    <location>
        <begin position="12"/>
        <end position="40"/>
    </location>
</feature>
<gene>
    <name evidence="2" type="ORF">MACH16_29130</name>
</gene>
<evidence type="ECO:0000313" key="3">
    <source>
        <dbReference type="Proteomes" id="UP001307608"/>
    </source>
</evidence>
<organism evidence="2 3">
    <name type="scientific">Marinomonas pontica</name>
    <dbReference type="NCBI Taxonomy" id="264739"/>
    <lineage>
        <taxon>Bacteria</taxon>
        <taxon>Pseudomonadati</taxon>
        <taxon>Pseudomonadota</taxon>
        <taxon>Gammaproteobacteria</taxon>
        <taxon>Oceanospirillales</taxon>
        <taxon>Oceanospirillaceae</taxon>
        <taxon>Marinomonas</taxon>
    </lineage>
</organism>
<feature type="transmembrane region" description="Helical" evidence="1">
    <location>
        <begin position="52"/>
        <end position="75"/>
    </location>
</feature>
<evidence type="ECO:0000313" key="2">
    <source>
        <dbReference type="EMBL" id="BDX04165.1"/>
    </source>
</evidence>
<feature type="transmembrane region" description="Helical" evidence="1">
    <location>
        <begin position="119"/>
        <end position="137"/>
    </location>
</feature>
<feature type="transmembrane region" description="Helical" evidence="1">
    <location>
        <begin position="95"/>
        <end position="112"/>
    </location>
</feature>
<dbReference type="InterPro" id="IPR021306">
    <property type="entry name" value="DUF2878"/>
</dbReference>
<dbReference type="Pfam" id="PF11086">
    <property type="entry name" value="DUF2878"/>
    <property type="match status" value="1"/>
</dbReference>
<name>A0ABM8FID7_9GAMM</name>
<dbReference type="Proteomes" id="UP001307608">
    <property type="component" value="Chromosome"/>
</dbReference>
<keyword evidence="1" id="KW-1133">Transmembrane helix</keyword>
<reference evidence="2 3" key="1">
    <citation type="submission" date="2023-01" db="EMBL/GenBank/DDBJ databases">
        <title>Complete genome sequence of Marinomonas pontica strain 200518_36.</title>
        <authorList>
            <person name="Ueki S."/>
            <person name="Gajardo G."/>
            <person name="Maruyama F."/>
        </authorList>
    </citation>
    <scope>NUCLEOTIDE SEQUENCE [LARGE SCALE GENOMIC DNA]</scope>
    <source>
        <strain evidence="2 3">200518_36</strain>
    </source>
</reference>
<sequence length="183" mass="19925">MGADGMKRLANAILFQIIWFVCVLAGNIWAVVATAVYLFVHDRYFMNSRREWRLLAVFLGLGLLVDGALFQIGLFSINHASTLAQPSLTANLPPIWLLCLWISVGSLFAHSLAMLRSRYALSALLGAIGPTFSYLAGANLSGITLAEPTLLSALVVALIWSLILPLGIWLSEQWTLFSTSGES</sequence>
<proteinExistence type="predicted"/>
<keyword evidence="1" id="KW-0812">Transmembrane</keyword>